<dbReference type="GO" id="GO:0008270">
    <property type="term" value="F:zinc ion binding"/>
    <property type="evidence" value="ECO:0007669"/>
    <property type="project" value="UniProtKB-KW"/>
</dbReference>
<feature type="region of interest" description="Disordered" evidence="5">
    <location>
        <begin position="376"/>
        <end position="416"/>
    </location>
</feature>
<keyword evidence="2 4" id="KW-0863">Zinc-finger</keyword>
<keyword evidence="2 4" id="KW-0479">Metal-binding</keyword>
<keyword evidence="8" id="KW-1185">Reference proteome</keyword>
<dbReference type="InterPro" id="IPR013083">
    <property type="entry name" value="Znf_RING/FYVE/PHD"/>
</dbReference>
<proteinExistence type="inferred from homology"/>
<dbReference type="InterPro" id="IPR050784">
    <property type="entry name" value="IAP"/>
</dbReference>
<keyword evidence="3" id="KW-0862">Zinc</keyword>
<dbReference type="EMBL" id="CAJNOR010004956">
    <property type="protein sequence ID" value="CAF1537230.1"/>
    <property type="molecule type" value="Genomic_DNA"/>
</dbReference>
<dbReference type="SUPFAM" id="SSF57924">
    <property type="entry name" value="Inhibitor of apoptosis (IAP) repeat"/>
    <property type="match status" value="3"/>
</dbReference>
<evidence type="ECO:0000313" key="7">
    <source>
        <dbReference type="EMBL" id="CAF1537230.1"/>
    </source>
</evidence>
<evidence type="ECO:0000256" key="4">
    <source>
        <dbReference type="PROSITE-ProRule" id="PRU00175"/>
    </source>
</evidence>
<organism evidence="7 8">
    <name type="scientific">Adineta ricciae</name>
    <name type="common">Rotifer</name>
    <dbReference type="NCBI Taxonomy" id="249248"/>
    <lineage>
        <taxon>Eukaryota</taxon>
        <taxon>Metazoa</taxon>
        <taxon>Spiralia</taxon>
        <taxon>Gnathifera</taxon>
        <taxon>Rotifera</taxon>
        <taxon>Eurotatoria</taxon>
        <taxon>Bdelloidea</taxon>
        <taxon>Adinetida</taxon>
        <taxon>Adinetidae</taxon>
        <taxon>Adineta</taxon>
    </lineage>
</organism>
<dbReference type="GO" id="GO:0005634">
    <property type="term" value="C:nucleus"/>
    <property type="evidence" value="ECO:0007669"/>
    <property type="project" value="TreeGrafter"/>
</dbReference>
<feature type="compositionally biased region" description="Low complexity" evidence="5">
    <location>
        <begin position="395"/>
        <end position="412"/>
    </location>
</feature>
<dbReference type="PROSITE" id="PS50143">
    <property type="entry name" value="BIR_REPEAT_2"/>
    <property type="match status" value="3"/>
</dbReference>
<dbReference type="GO" id="GO:0061630">
    <property type="term" value="F:ubiquitin protein ligase activity"/>
    <property type="evidence" value="ECO:0007669"/>
    <property type="project" value="TreeGrafter"/>
</dbReference>
<evidence type="ECO:0000256" key="3">
    <source>
        <dbReference type="ARBA" id="ARBA00022833"/>
    </source>
</evidence>
<protein>
    <recommendedName>
        <fullName evidence="6">RING-type domain-containing protein</fullName>
    </recommendedName>
</protein>
<dbReference type="PANTHER" id="PTHR10044">
    <property type="entry name" value="INHIBITOR OF APOPTOSIS"/>
    <property type="match status" value="1"/>
</dbReference>
<evidence type="ECO:0000256" key="2">
    <source>
        <dbReference type="ARBA" id="ARBA00022771"/>
    </source>
</evidence>
<dbReference type="Gene3D" id="3.30.40.10">
    <property type="entry name" value="Zinc/RING finger domain, C3HC4 (zinc finger)"/>
    <property type="match status" value="1"/>
</dbReference>
<accession>A0A815VVW6</accession>
<dbReference type="PANTHER" id="PTHR10044:SF139">
    <property type="entry name" value="DEATH-ASSOCIATED INHIBITOR OF APOPTOSIS 2"/>
    <property type="match status" value="1"/>
</dbReference>
<dbReference type="Gene3D" id="1.10.1170.10">
    <property type="entry name" value="Inhibitor Of Apoptosis Protein (2mihbC-IAP-1), Chain A"/>
    <property type="match status" value="3"/>
</dbReference>
<dbReference type="InterPro" id="IPR001841">
    <property type="entry name" value="Znf_RING"/>
</dbReference>
<sequence length="633" mass="71182">MIHEDHRFTSNNIKDYPKTTCSLRINDNSYKKQQQKWNSATIKSLCQSLTERISLQTNIIMKKSGFTLTDNPAIIRCEDCNYELLNWGSNMDLLKIHTTEQPNCPFVCKVKSSTLLTTTSQSAVPLPISASLAKSITLLEGNESPSKRQKVEVDNNNISVNRLIEANIVQQIRKRTFSHWPSRHIVSAAQMVQAGFFHCNVGDRVICIYCNLICQEWTSNMEDPCEVHKTLSPNCVYVKSKLIRRDFGPLMIVNESAAGTSTAPDEVEACTSSDQYRCNEFVHTAACHSAFIELPKRANSFANWNAENMPSVDSLVRAGFFYTGVSTVVTCFYCNGSLQNWGPRDNPTIEHARWFPHCAYARQLCGDELYRKIQESKRAQQERNRMNAAKDNAQSSANANTTSSNSNPNPNSRLLHIPDESTLSRLVAARLDLPVSQSLLGEFKLSIIKRCWEDQLRLKLDDFASDCDLRMACTILQRQITVIDGRKENIVVPHVRMRKIREDAERARTEANLREKANTEQKTPTAEKSAETMTTPSSDNNVEMTTSEQTTSESTANSEKEQKAPTPVASNAGQRKEKGDTPLANACVICMEEEKRLACIPCGHFVACVPCGHSLRCCPICRREIDAFVRIFI</sequence>
<dbReference type="GO" id="GO:0043066">
    <property type="term" value="P:negative regulation of apoptotic process"/>
    <property type="evidence" value="ECO:0007669"/>
    <property type="project" value="TreeGrafter"/>
</dbReference>
<evidence type="ECO:0000256" key="1">
    <source>
        <dbReference type="ARBA" id="ARBA00006672"/>
    </source>
</evidence>
<dbReference type="InterPro" id="IPR001370">
    <property type="entry name" value="BIR_rpt"/>
</dbReference>
<feature type="domain" description="RING-type" evidence="6">
    <location>
        <begin position="587"/>
        <end position="622"/>
    </location>
</feature>
<evidence type="ECO:0000256" key="5">
    <source>
        <dbReference type="SAM" id="MobiDB-lite"/>
    </source>
</evidence>
<evidence type="ECO:0000259" key="6">
    <source>
        <dbReference type="PROSITE" id="PS50089"/>
    </source>
</evidence>
<comment type="caution">
    <text evidence="7">The sequence shown here is derived from an EMBL/GenBank/DDBJ whole genome shotgun (WGS) entry which is preliminary data.</text>
</comment>
<feature type="compositionally biased region" description="Low complexity" evidence="5">
    <location>
        <begin position="543"/>
        <end position="557"/>
    </location>
</feature>
<feature type="compositionally biased region" description="Basic and acidic residues" evidence="5">
    <location>
        <begin position="506"/>
        <end position="519"/>
    </location>
</feature>
<dbReference type="CDD" id="cd00022">
    <property type="entry name" value="BIR"/>
    <property type="match status" value="2"/>
</dbReference>
<feature type="compositionally biased region" description="Polar residues" evidence="5">
    <location>
        <begin position="520"/>
        <end position="542"/>
    </location>
</feature>
<feature type="region of interest" description="Disordered" evidence="5">
    <location>
        <begin position="506"/>
        <end position="579"/>
    </location>
</feature>
<dbReference type="Pfam" id="PF13920">
    <property type="entry name" value="zf-C3HC4_3"/>
    <property type="match status" value="1"/>
</dbReference>
<dbReference type="SMART" id="SM00238">
    <property type="entry name" value="BIR"/>
    <property type="match status" value="2"/>
</dbReference>
<dbReference type="GO" id="GO:0051726">
    <property type="term" value="P:regulation of cell cycle"/>
    <property type="evidence" value="ECO:0007669"/>
    <property type="project" value="TreeGrafter"/>
</dbReference>
<dbReference type="GO" id="GO:0043027">
    <property type="term" value="F:cysteine-type endopeptidase inhibitor activity involved in apoptotic process"/>
    <property type="evidence" value="ECO:0007669"/>
    <property type="project" value="TreeGrafter"/>
</dbReference>
<gene>
    <name evidence="7" type="ORF">XAT740_LOCUS41910</name>
</gene>
<dbReference type="GO" id="GO:0031398">
    <property type="term" value="P:positive regulation of protein ubiquitination"/>
    <property type="evidence" value="ECO:0007669"/>
    <property type="project" value="TreeGrafter"/>
</dbReference>
<evidence type="ECO:0000313" key="8">
    <source>
        <dbReference type="Proteomes" id="UP000663828"/>
    </source>
</evidence>
<reference evidence="7" key="1">
    <citation type="submission" date="2021-02" db="EMBL/GenBank/DDBJ databases">
        <authorList>
            <person name="Nowell W R."/>
        </authorList>
    </citation>
    <scope>NUCLEOTIDE SEQUENCE</scope>
</reference>
<name>A0A815VVW6_ADIRI</name>
<comment type="similarity">
    <text evidence="1">Belongs to the IAP family.</text>
</comment>
<dbReference type="AlphaFoldDB" id="A0A815VVW6"/>
<dbReference type="GO" id="GO:0005737">
    <property type="term" value="C:cytoplasm"/>
    <property type="evidence" value="ECO:0007669"/>
    <property type="project" value="TreeGrafter"/>
</dbReference>
<dbReference type="Proteomes" id="UP000663828">
    <property type="component" value="Unassembled WGS sequence"/>
</dbReference>
<dbReference type="Pfam" id="PF00653">
    <property type="entry name" value="BIR"/>
    <property type="match status" value="3"/>
</dbReference>
<feature type="compositionally biased region" description="Basic and acidic residues" evidence="5">
    <location>
        <begin position="376"/>
        <end position="385"/>
    </location>
</feature>
<dbReference type="PROSITE" id="PS50089">
    <property type="entry name" value="ZF_RING_2"/>
    <property type="match status" value="1"/>
</dbReference>